<dbReference type="Proteomes" id="UP000578030">
    <property type="component" value="Unassembled WGS sequence"/>
</dbReference>
<feature type="region of interest" description="Disordered" evidence="1">
    <location>
        <begin position="25"/>
        <end position="85"/>
    </location>
</feature>
<name>A0A7W4K816_9PROT</name>
<keyword evidence="3" id="KW-1185">Reference proteome</keyword>
<dbReference type="EMBL" id="JABEQM010000008">
    <property type="protein sequence ID" value="MBB2202085.1"/>
    <property type="molecule type" value="Genomic_DNA"/>
</dbReference>
<sequence length="85" mass="9685">MCDEGEAIVGFLVVREVADDEVEFWDPENGWSDDPDEGRLYETEDEAEQAARDLRAEDPATITVEPVFEDDEDEDEDADEEDETL</sequence>
<dbReference type="RefSeq" id="WP_182958917.1">
    <property type="nucleotide sequence ID" value="NZ_JABEQM010000008.1"/>
</dbReference>
<evidence type="ECO:0000313" key="3">
    <source>
        <dbReference type="Proteomes" id="UP000578030"/>
    </source>
</evidence>
<organism evidence="2 3">
    <name type="scientific">Gluconacetobacter tumulisoli</name>
    <dbReference type="NCBI Taxonomy" id="1286189"/>
    <lineage>
        <taxon>Bacteria</taxon>
        <taxon>Pseudomonadati</taxon>
        <taxon>Pseudomonadota</taxon>
        <taxon>Alphaproteobacteria</taxon>
        <taxon>Acetobacterales</taxon>
        <taxon>Acetobacteraceae</taxon>
        <taxon>Gluconacetobacter</taxon>
    </lineage>
</organism>
<dbReference type="AlphaFoldDB" id="A0A7W4K816"/>
<feature type="compositionally biased region" description="Acidic residues" evidence="1">
    <location>
        <begin position="67"/>
        <end position="85"/>
    </location>
</feature>
<gene>
    <name evidence="2" type="ORF">HLH28_10975</name>
</gene>
<protein>
    <submittedName>
        <fullName evidence="2">Uncharacterized protein</fullName>
    </submittedName>
</protein>
<comment type="caution">
    <text evidence="2">The sequence shown here is derived from an EMBL/GenBank/DDBJ whole genome shotgun (WGS) entry which is preliminary data.</text>
</comment>
<evidence type="ECO:0000313" key="2">
    <source>
        <dbReference type="EMBL" id="MBB2202085.1"/>
    </source>
</evidence>
<feature type="compositionally biased region" description="Basic and acidic residues" evidence="1">
    <location>
        <begin position="49"/>
        <end position="58"/>
    </location>
</feature>
<evidence type="ECO:0000256" key="1">
    <source>
        <dbReference type="SAM" id="MobiDB-lite"/>
    </source>
</evidence>
<proteinExistence type="predicted"/>
<feature type="compositionally biased region" description="Acidic residues" evidence="1">
    <location>
        <begin position="25"/>
        <end position="36"/>
    </location>
</feature>
<accession>A0A7W4K816</accession>
<reference evidence="2 3" key="1">
    <citation type="submission" date="2020-04" db="EMBL/GenBank/DDBJ databases">
        <title>Description of novel Gluconacetobacter.</title>
        <authorList>
            <person name="Sombolestani A."/>
        </authorList>
    </citation>
    <scope>NUCLEOTIDE SEQUENCE [LARGE SCALE GENOMIC DNA]</scope>
    <source>
        <strain evidence="2 3">LMG 27802</strain>
    </source>
</reference>